<evidence type="ECO:0000313" key="6">
    <source>
        <dbReference type="EMBL" id="MBB4859294.1"/>
    </source>
</evidence>
<dbReference type="InterPro" id="IPR005119">
    <property type="entry name" value="LysR_subst-bd"/>
</dbReference>
<accession>A0A7W7NXC4</accession>
<dbReference type="PANTHER" id="PTHR30537">
    <property type="entry name" value="HTH-TYPE TRANSCRIPTIONAL REGULATOR"/>
    <property type="match status" value="1"/>
</dbReference>
<organism evidence="6 7">
    <name type="scientific">Novosphingobium chloroacetimidivorans</name>
    <dbReference type="NCBI Taxonomy" id="1428314"/>
    <lineage>
        <taxon>Bacteria</taxon>
        <taxon>Pseudomonadati</taxon>
        <taxon>Pseudomonadota</taxon>
        <taxon>Alphaproteobacteria</taxon>
        <taxon>Sphingomonadales</taxon>
        <taxon>Sphingomonadaceae</taxon>
        <taxon>Novosphingobium</taxon>
    </lineage>
</organism>
<dbReference type="EMBL" id="JACHLR010000010">
    <property type="protein sequence ID" value="MBB4859294.1"/>
    <property type="molecule type" value="Genomic_DNA"/>
</dbReference>
<dbReference type="InterPro" id="IPR036388">
    <property type="entry name" value="WH-like_DNA-bd_sf"/>
</dbReference>
<dbReference type="PANTHER" id="PTHR30537:SF5">
    <property type="entry name" value="HTH-TYPE TRANSCRIPTIONAL ACTIVATOR TTDR-RELATED"/>
    <property type="match status" value="1"/>
</dbReference>
<dbReference type="SUPFAM" id="SSF46785">
    <property type="entry name" value="Winged helix' DNA-binding domain"/>
    <property type="match status" value="1"/>
</dbReference>
<dbReference type="SUPFAM" id="SSF53850">
    <property type="entry name" value="Periplasmic binding protein-like II"/>
    <property type="match status" value="1"/>
</dbReference>
<dbReference type="Pfam" id="PF03466">
    <property type="entry name" value="LysR_substrate"/>
    <property type="match status" value="1"/>
</dbReference>
<evidence type="ECO:0000313" key="7">
    <source>
        <dbReference type="Proteomes" id="UP000555448"/>
    </source>
</evidence>
<dbReference type="Gene3D" id="3.40.190.290">
    <property type="match status" value="1"/>
</dbReference>
<dbReference type="FunFam" id="1.10.10.10:FF:000001">
    <property type="entry name" value="LysR family transcriptional regulator"/>
    <property type="match status" value="1"/>
</dbReference>
<dbReference type="GO" id="GO:0043565">
    <property type="term" value="F:sequence-specific DNA binding"/>
    <property type="evidence" value="ECO:0007669"/>
    <property type="project" value="TreeGrafter"/>
</dbReference>
<dbReference type="RefSeq" id="WP_184245880.1">
    <property type="nucleotide sequence ID" value="NZ_JACHLR010000010.1"/>
</dbReference>
<dbReference type="AlphaFoldDB" id="A0A7W7NXC4"/>
<comment type="similarity">
    <text evidence="1">Belongs to the LysR transcriptional regulatory family.</text>
</comment>
<protein>
    <submittedName>
        <fullName evidence="6">DNA-binding transcriptional LysR family regulator</fullName>
    </submittedName>
</protein>
<keyword evidence="2" id="KW-0805">Transcription regulation</keyword>
<keyword evidence="4" id="KW-0804">Transcription</keyword>
<evidence type="ECO:0000259" key="5">
    <source>
        <dbReference type="PROSITE" id="PS50931"/>
    </source>
</evidence>
<reference evidence="6 7" key="1">
    <citation type="submission" date="2020-08" db="EMBL/GenBank/DDBJ databases">
        <title>Functional genomics of gut bacteria from endangered species of beetles.</title>
        <authorList>
            <person name="Carlos-Shanley C."/>
        </authorList>
    </citation>
    <scope>NUCLEOTIDE SEQUENCE [LARGE SCALE GENOMIC DNA]</scope>
    <source>
        <strain evidence="6 7">S00245</strain>
    </source>
</reference>
<evidence type="ECO:0000256" key="2">
    <source>
        <dbReference type="ARBA" id="ARBA00023015"/>
    </source>
</evidence>
<feature type="domain" description="HTH lysR-type" evidence="5">
    <location>
        <begin position="5"/>
        <end position="62"/>
    </location>
</feature>
<dbReference type="GO" id="GO:0003700">
    <property type="term" value="F:DNA-binding transcription factor activity"/>
    <property type="evidence" value="ECO:0007669"/>
    <property type="project" value="InterPro"/>
</dbReference>
<name>A0A7W7NXC4_9SPHN</name>
<dbReference type="PROSITE" id="PS50931">
    <property type="entry name" value="HTH_LYSR"/>
    <property type="match status" value="1"/>
</dbReference>
<keyword evidence="3 6" id="KW-0238">DNA-binding</keyword>
<proteinExistence type="inferred from homology"/>
<dbReference type="InterPro" id="IPR000847">
    <property type="entry name" value="LysR_HTH_N"/>
</dbReference>
<dbReference type="InterPro" id="IPR058163">
    <property type="entry name" value="LysR-type_TF_proteobact-type"/>
</dbReference>
<dbReference type="Gene3D" id="1.10.10.10">
    <property type="entry name" value="Winged helix-like DNA-binding domain superfamily/Winged helix DNA-binding domain"/>
    <property type="match status" value="1"/>
</dbReference>
<evidence type="ECO:0000256" key="4">
    <source>
        <dbReference type="ARBA" id="ARBA00023163"/>
    </source>
</evidence>
<evidence type="ECO:0000256" key="1">
    <source>
        <dbReference type="ARBA" id="ARBA00009437"/>
    </source>
</evidence>
<keyword evidence="7" id="KW-1185">Reference proteome</keyword>
<sequence>MPHIPDFEAWAIFARVAELGSFSHAAEDLGLASTTVSKAITRLEQRMQTTLFHRTTRKLSLTETGRLTVERAARILADGRAIEADIVEEAAVPRGKVRVACGTAFGLATIVPIIPQFLKDYPDIELDLALTEDDVDLIGSGFDISIRLGQPPDSSLRTVKLMSFVRPLVAAPSLIERYGMPEHPSDLTRYPAIIPTNVPWGLEWEFEHPEHEPVSVRMSGRYHINHAGAVVPAALAGTGVALLPDFFILEELAVGTLVPLLTEWAAAPKGAYMVTPPGVARPARVRVLIEWLRNHYAEERARRASAG</sequence>
<dbReference type="GO" id="GO:0006351">
    <property type="term" value="P:DNA-templated transcription"/>
    <property type="evidence" value="ECO:0007669"/>
    <property type="project" value="TreeGrafter"/>
</dbReference>
<dbReference type="Proteomes" id="UP000555448">
    <property type="component" value="Unassembled WGS sequence"/>
</dbReference>
<evidence type="ECO:0000256" key="3">
    <source>
        <dbReference type="ARBA" id="ARBA00023125"/>
    </source>
</evidence>
<dbReference type="CDD" id="cd08422">
    <property type="entry name" value="PBP2_CrgA_like"/>
    <property type="match status" value="1"/>
</dbReference>
<dbReference type="Pfam" id="PF00126">
    <property type="entry name" value="HTH_1"/>
    <property type="match status" value="1"/>
</dbReference>
<comment type="caution">
    <text evidence="6">The sequence shown here is derived from an EMBL/GenBank/DDBJ whole genome shotgun (WGS) entry which is preliminary data.</text>
</comment>
<dbReference type="InterPro" id="IPR036390">
    <property type="entry name" value="WH_DNA-bd_sf"/>
</dbReference>
<gene>
    <name evidence="6" type="ORF">HNO88_002623</name>
</gene>